<evidence type="ECO:0000313" key="2">
    <source>
        <dbReference type="Proteomes" id="UP000003856"/>
    </source>
</evidence>
<dbReference type="OrthoDB" id="8820470at2"/>
<comment type="caution">
    <text evidence="1">The sequence shown here is derived from an EMBL/GenBank/DDBJ whole genome shotgun (WGS) entry which is preliminary data.</text>
</comment>
<dbReference type="RefSeq" id="WP_005798292.1">
    <property type="nucleotide sequence ID" value="NZ_ACQT01000136.1"/>
</dbReference>
<keyword evidence="2" id="KW-1185">Reference proteome</keyword>
<proteinExistence type="predicted"/>
<dbReference type="AlphaFoldDB" id="C5T856"/>
<sequence>MSLTSSLTIAQLNPDGSVPVPAAPDAAANAAAAALQREAQFEALQAKVEALQEVLAKPLNEILADREKAQEAAAAWDAFGAMWMLSQRAMRRVALDLATQLGVDEAEVVARALQHANEVLNGDGVDLGGTIAPAQMAHIARHKPFLRKQFRQG</sequence>
<protein>
    <submittedName>
        <fullName evidence="1">Uncharacterized protein</fullName>
    </submittedName>
</protein>
<accession>C5T856</accession>
<reference evidence="1 2" key="1">
    <citation type="submission" date="2009-05" db="EMBL/GenBank/DDBJ databases">
        <title>The draft genome of Acidovorax delafieldii 2AN.</title>
        <authorList>
            <consortium name="US DOE Joint Genome Institute (JGI-PGF)"/>
            <person name="Lucas S."/>
            <person name="Copeland A."/>
            <person name="Lapidus A."/>
            <person name="Glavina del Rio T."/>
            <person name="Tice H."/>
            <person name="Bruce D."/>
            <person name="Goodwin L."/>
            <person name="Pitluck S."/>
            <person name="Larimer F."/>
            <person name="Land M.L."/>
            <person name="Hauser L."/>
            <person name="Shelobolina E.S."/>
            <person name="Picardal F."/>
            <person name="Roden E."/>
            <person name="Emerson D."/>
        </authorList>
    </citation>
    <scope>NUCLEOTIDE SEQUENCE [LARGE SCALE GENOMIC DNA]</scope>
    <source>
        <strain evidence="1 2">2AN</strain>
    </source>
</reference>
<dbReference type="EMBL" id="ACQT01000136">
    <property type="protein sequence ID" value="EER59338.1"/>
    <property type="molecule type" value="Genomic_DNA"/>
</dbReference>
<dbReference type="Proteomes" id="UP000003856">
    <property type="component" value="Unassembled WGS sequence"/>
</dbReference>
<gene>
    <name evidence="1" type="ORF">AcdelDRAFT_3086</name>
</gene>
<evidence type="ECO:0000313" key="1">
    <source>
        <dbReference type="EMBL" id="EER59338.1"/>
    </source>
</evidence>
<organism evidence="1 2">
    <name type="scientific">Acidovorax delafieldii 2AN</name>
    <dbReference type="NCBI Taxonomy" id="573060"/>
    <lineage>
        <taxon>Bacteria</taxon>
        <taxon>Pseudomonadati</taxon>
        <taxon>Pseudomonadota</taxon>
        <taxon>Betaproteobacteria</taxon>
        <taxon>Burkholderiales</taxon>
        <taxon>Comamonadaceae</taxon>
        <taxon>Acidovorax</taxon>
    </lineage>
</organism>
<name>C5T856_ACIDE</name>
<dbReference type="PATRIC" id="fig|573060.9.peg.1951"/>